<accession>A0A9W4X737</accession>
<proteinExistence type="predicted"/>
<evidence type="ECO:0000313" key="2">
    <source>
        <dbReference type="Proteomes" id="UP001153678"/>
    </source>
</evidence>
<organism evidence="1 2">
    <name type="scientific">Funneliformis geosporum</name>
    <dbReference type="NCBI Taxonomy" id="1117311"/>
    <lineage>
        <taxon>Eukaryota</taxon>
        <taxon>Fungi</taxon>
        <taxon>Fungi incertae sedis</taxon>
        <taxon>Mucoromycota</taxon>
        <taxon>Glomeromycotina</taxon>
        <taxon>Glomeromycetes</taxon>
        <taxon>Glomerales</taxon>
        <taxon>Glomeraceae</taxon>
        <taxon>Funneliformis</taxon>
    </lineage>
</organism>
<evidence type="ECO:0000313" key="1">
    <source>
        <dbReference type="EMBL" id="CAI2191336.1"/>
    </source>
</evidence>
<dbReference type="AlphaFoldDB" id="A0A9W4X737"/>
<feature type="non-terminal residue" evidence="1">
    <location>
        <position position="43"/>
    </location>
</feature>
<reference evidence="1" key="1">
    <citation type="submission" date="2022-08" db="EMBL/GenBank/DDBJ databases">
        <authorList>
            <person name="Kallberg Y."/>
            <person name="Tangrot J."/>
            <person name="Rosling A."/>
        </authorList>
    </citation>
    <scope>NUCLEOTIDE SEQUENCE</scope>
    <source>
        <strain evidence="1">Wild A</strain>
    </source>
</reference>
<comment type="caution">
    <text evidence="1">The sequence shown here is derived from an EMBL/GenBank/DDBJ whole genome shotgun (WGS) entry which is preliminary data.</text>
</comment>
<gene>
    <name evidence="1" type="ORF">FWILDA_LOCUS15022</name>
</gene>
<name>A0A9W4X737_9GLOM</name>
<keyword evidence="2" id="KW-1185">Reference proteome</keyword>
<dbReference type="Proteomes" id="UP001153678">
    <property type="component" value="Unassembled WGS sequence"/>
</dbReference>
<sequence>MAITFWVLPKPQSGASLKSFPFPKKHSSEKNFQIELFYTQYKI</sequence>
<protein>
    <submittedName>
        <fullName evidence="1">11879_t:CDS:1</fullName>
    </submittedName>
</protein>
<dbReference type="EMBL" id="CAMKVN010007321">
    <property type="protein sequence ID" value="CAI2191336.1"/>
    <property type="molecule type" value="Genomic_DNA"/>
</dbReference>